<gene>
    <name evidence="1" type="ORF">JF886_01050</name>
</gene>
<sequence>MSNQEVEIHVDPLCPWCWLTALWLFEVERVRPIIITTKLFSLAEINRAHAEAEHAAALKAGEDALRVMVAARRAGGEKAVRATYVALGEANHERSENLGAIDVLRAAVSSAGLEASVAEEAVADPSTLDELLAEHGAAVERGAFGVPTLSIDGGPAFFGPIVDTRITGEEAGELWDKVAPVLVEPRLFELKRTRTGKAEVGRHRERIAAVH</sequence>
<organism evidence="1 2">
    <name type="scientific">Candidatus Aeolococcus gillhamiae</name>
    <dbReference type="NCBI Taxonomy" id="3127015"/>
    <lineage>
        <taxon>Bacteria</taxon>
        <taxon>Bacillati</taxon>
        <taxon>Candidatus Dormiibacterota</taxon>
        <taxon>Candidatus Dormibacteria</taxon>
        <taxon>Candidatus Aeolococcales</taxon>
        <taxon>Candidatus Aeolococcaceae</taxon>
        <taxon>Candidatus Aeolococcus</taxon>
    </lineage>
</organism>
<dbReference type="InterPro" id="IPR053977">
    <property type="entry name" value="Rv2466c-like"/>
</dbReference>
<dbReference type="SUPFAM" id="SSF52833">
    <property type="entry name" value="Thioredoxin-like"/>
    <property type="match status" value="1"/>
</dbReference>
<dbReference type="Proteomes" id="UP000606991">
    <property type="component" value="Unassembled WGS sequence"/>
</dbReference>
<evidence type="ECO:0000313" key="1">
    <source>
        <dbReference type="EMBL" id="MBJ7593442.1"/>
    </source>
</evidence>
<evidence type="ECO:0000313" key="2">
    <source>
        <dbReference type="Proteomes" id="UP000606991"/>
    </source>
</evidence>
<accession>A0A934JQZ4</accession>
<name>A0A934JQZ4_9BACT</name>
<dbReference type="Gene3D" id="3.40.30.10">
    <property type="entry name" value="Glutaredoxin"/>
    <property type="match status" value="1"/>
</dbReference>
<dbReference type="AlphaFoldDB" id="A0A934JQZ4"/>
<proteinExistence type="predicted"/>
<dbReference type="Pfam" id="PF22234">
    <property type="entry name" value="Rv2466c-like"/>
    <property type="match status" value="1"/>
</dbReference>
<protein>
    <submittedName>
        <fullName evidence="1">DsbA family protein</fullName>
    </submittedName>
</protein>
<dbReference type="EMBL" id="JAEKNS010000017">
    <property type="protein sequence ID" value="MBJ7593442.1"/>
    <property type="molecule type" value="Genomic_DNA"/>
</dbReference>
<dbReference type="InterPro" id="IPR036249">
    <property type="entry name" value="Thioredoxin-like_sf"/>
</dbReference>
<dbReference type="RefSeq" id="WP_337308720.1">
    <property type="nucleotide sequence ID" value="NZ_JAEKNS010000017.1"/>
</dbReference>
<comment type="caution">
    <text evidence="1">The sequence shown here is derived from an EMBL/GenBank/DDBJ whole genome shotgun (WGS) entry which is preliminary data.</text>
</comment>
<reference evidence="1 2" key="1">
    <citation type="submission" date="2020-10" db="EMBL/GenBank/DDBJ databases">
        <title>Ca. Dormibacterota MAGs.</title>
        <authorList>
            <person name="Montgomery K."/>
        </authorList>
    </citation>
    <scope>NUCLEOTIDE SEQUENCE [LARGE SCALE GENOMIC DNA]</scope>
    <source>
        <strain evidence="1">SC8812_S17_18</strain>
    </source>
</reference>